<dbReference type="EMBL" id="PKKJ01000012">
    <property type="protein sequence ID" value="PKY65841.1"/>
    <property type="molecule type" value="Genomic_DNA"/>
</dbReference>
<protein>
    <submittedName>
        <fullName evidence="1">Uncharacterized protein</fullName>
    </submittedName>
</protein>
<name>A0A2I1I411_9ACTO</name>
<comment type="caution">
    <text evidence="1">The sequence shown here is derived from an EMBL/GenBank/DDBJ whole genome shotgun (WGS) entry which is preliminary data.</text>
</comment>
<dbReference type="Proteomes" id="UP000234545">
    <property type="component" value="Unassembled WGS sequence"/>
</dbReference>
<proteinExistence type="predicted"/>
<accession>A0A2I1I411</accession>
<evidence type="ECO:0000313" key="1">
    <source>
        <dbReference type="EMBL" id="PKY65841.1"/>
    </source>
</evidence>
<organism evidence="1 2">
    <name type="scientific">Schaalia turicensis</name>
    <dbReference type="NCBI Taxonomy" id="131111"/>
    <lineage>
        <taxon>Bacteria</taxon>
        <taxon>Bacillati</taxon>
        <taxon>Actinomycetota</taxon>
        <taxon>Actinomycetes</taxon>
        <taxon>Actinomycetales</taxon>
        <taxon>Actinomycetaceae</taxon>
        <taxon>Schaalia</taxon>
    </lineage>
</organism>
<dbReference type="AlphaFoldDB" id="A0A2I1I411"/>
<dbReference type="OrthoDB" id="5188280at2"/>
<gene>
    <name evidence="1" type="ORF">CYJ25_07525</name>
</gene>
<dbReference type="RefSeq" id="WP_101628549.1">
    <property type="nucleotide sequence ID" value="NZ_PKKJ01000012.1"/>
</dbReference>
<evidence type="ECO:0000313" key="2">
    <source>
        <dbReference type="Proteomes" id="UP000234545"/>
    </source>
</evidence>
<reference evidence="1 2" key="1">
    <citation type="submission" date="2017-12" db="EMBL/GenBank/DDBJ databases">
        <title>Phylogenetic diversity of female urinary microbiome.</title>
        <authorList>
            <person name="Thomas-White K."/>
            <person name="Wolfe A.J."/>
        </authorList>
    </citation>
    <scope>NUCLEOTIDE SEQUENCE [LARGE SCALE GENOMIC DNA]</scope>
    <source>
        <strain evidence="1 2">UMB0250</strain>
    </source>
</reference>
<sequence length="210" mass="22878">MVKSCPPRRPAMLTTAKAESIVGDENPATSSGLAHSSAWALMGVADEDFDREATLRLRALVRDRGVDQVAHLWSHSPEFTLPGALWRLYLLLEWYEREPGLVDERYVDGAHADIVPGLEHPLNLPELTDVMADVARLLTGELTDDDLEEVIWNASNAMRVLAAGFGGGGSWITDPNDPLAYPVSTRAKALLKTAEELSVSAREAHIGALE</sequence>